<keyword evidence="3" id="KW-1185">Reference proteome</keyword>
<name>F6H7C3_VITVI</name>
<evidence type="ECO:0000313" key="2">
    <source>
        <dbReference type="EMBL" id="CCB48123.1"/>
    </source>
</evidence>
<dbReference type="EMBL" id="FN595247">
    <property type="protein sequence ID" value="CCB48123.1"/>
    <property type="molecule type" value="Genomic_DNA"/>
</dbReference>
<dbReference type="AlphaFoldDB" id="F6H7C3"/>
<accession>F6H7C3</accession>
<feature type="region of interest" description="Disordered" evidence="1">
    <location>
        <begin position="78"/>
        <end position="100"/>
    </location>
</feature>
<dbReference type="Proteomes" id="UP000009183">
    <property type="component" value="Chromosome 16"/>
</dbReference>
<feature type="compositionally biased region" description="Acidic residues" evidence="1">
    <location>
        <begin position="91"/>
        <end position="100"/>
    </location>
</feature>
<proteinExistence type="predicted"/>
<evidence type="ECO:0000256" key="1">
    <source>
        <dbReference type="SAM" id="MobiDB-lite"/>
    </source>
</evidence>
<gene>
    <name evidence="2" type="ordered locus">VIT_16s0098g00500</name>
</gene>
<evidence type="ECO:0000313" key="3">
    <source>
        <dbReference type="Proteomes" id="UP000009183"/>
    </source>
</evidence>
<protein>
    <submittedName>
        <fullName evidence="2">Uncharacterized protein</fullName>
    </submittedName>
</protein>
<sequence length="100" mass="11426">MITVHSIHQLYQNVGENPYLKEHPEASANIIIRKKKRIKTLLVPNSLNPKEALQSLRMRGVIYKHAMQCMQLTRFKSHEGNLPKAGQLDGNNDEDGVDHK</sequence>
<organism evidence="2 3">
    <name type="scientific">Vitis vinifera</name>
    <name type="common">Grape</name>
    <dbReference type="NCBI Taxonomy" id="29760"/>
    <lineage>
        <taxon>Eukaryota</taxon>
        <taxon>Viridiplantae</taxon>
        <taxon>Streptophyta</taxon>
        <taxon>Embryophyta</taxon>
        <taxon>Tracheophyta</taxon>
        <taxon>Spermatophyta</taxon>
        <taxon>Magnoliopsida</taxon>
        <taxon>eudicotyledons</taxon>
        <taxon>Gunneridae</taxon>
        <taxon>Pentapetalae</taxon>
        <taxon>rosids</taxon>
        <taxon>Vitales</taxon>
        <taxon>Vitaceae</taxon>
        <taxon>Viteae</taxon>
        <taxon>Vitis</taxon>
    </lineage>
</organism>
<dbReference type="PaxDb" id="29760-VIT_16s0098g00500.t01"/>
<dbReference type="InParanoid" id="F6H7C3"/>
<reference evidence="3" key="1">
    <citation type="journal article" date="2007" name="Nature">
        <title>The grapevine genome sequence suggests ancestral hexaploidization in major angiosperm phyla.</title>
        <authorList>
            <consortium name="The French-Italian Public Consortium for Grapevine Genome Characterization."/>
            <person name="Jaillon O."/>
            <person name="Aury J.-M."/>
            <person name="Noel B."/>
            <person name="Policriti A."/>
            <person name="Clepet C."/>
            <person name="Casagrande A."/>
            <person name="Choisne N."/>
            <person name="Aubourg S."/>
            <person name="Vitulo N."/>
            <person name="Jubin C."/>
            <person name="Vezzi A."/>
            <person name="Legeai F."/>
            <person name="Hugueney P."/>
            <person name="Dasilva C."/>
            <person name="Horner D."/>
            <person name="Mica E."/>
            <person name="Jublot D."/>
            <person name="Poulain J."/>
            <person name="Bruyere C."/>
            <person name="Billault A."/>
            <person name="Segurens B."/>
            <person name="Gouyvenoux M."/>
            <person name="Ugarte E."/>
            <person name="Cattonaro F."/>
            <person name="Anthouard V."/>
            <person name="Vico V."/>
            <person name="Del Fabbro C."/>
            <person name="Alaux M."/>
            <person name="Di Gaspero G."/>
            <person name="Dumas V."/>
            <person name="Felice N."/>
            <person name="Paillard S."/>
            <person name="Juman I."/>
            <person name="Moroldo M."/>
            <person name="Scalabrin S."/>
            <person name="Canaguier A."/>
            <person name="Le Clainche I."/>
            <person name="Malacrida G."/>
            <person name="Durand E."/>
            <person name="Pesole G."/>
            <person name="Laucou V."/>
            <person name="Chatelet P."/>
            <person name="Merdinoglu D."/>
            <person name="Delledonne M."/>
            <person name="Pezzotti M."/>
            <person name="Lecharny A."/>
            <person name="Scarpelli C."/>
            <person name="Artiguenave F."/>
            <person name="Pe M.E."/>
            <person name="Valle G."/>
            <person name="Morgante M."/>
            <person name="Caboche M."/>
            <person name="Adam-Blondon A.-F."/>
            <person name="Weissenbach J."/>
            <person name="Quetier F."/>
            <person name="Wincker P."/>
        </authorList>
    </citation>
    <scope>NUCLEOTIDE SEQUENCE [LARGE SCALE GENOMIC DNA]</scope>
    <source>
        <strain evidence="3">cv. Pinot noir / PN40024</strain>
    </source>
</reference>
<dbReference type="HOGENOM" id="CLU_2311308_0_0_1"/>